<evidence type="ECO:0000313" key="1">
    <source>
        <dbReference type="EMBL" id="WRQ86441.1"/>
    </source>
</evidence>
<organism evidence="1 2">
    <name type="scientific">Actomonas aquatica</name>
    <dbReference type="NCBI Taxonomy" id="2866162"/>
    <lineage>
        <taxon>Bacteria</taxon>
        <taxon>Pseudomonadati</taxon>
        <taxon>Verrucomicrobiota</taxon>
        <taxon>Opitutia</taxon>
        <taxon>Opitutales</taxon>
        <taxon>Opitutaceae</taxon>
        <taxon>Actomonas</taxon>
    </lineage>
</organism>
<dbReference type="PIRSF" id="PIRSF008546">
    <property type="entry name" value="UCP008546"/>
    <property type="match status" value="1"/>
</dbReference>
<evidence type="ECO:0000313" key="2">
    <source>
        <dbReference type="Proteomes" id="UP000738431"/>
    </source>
</evidence>
<dbReference type="EMBL" id="CP139781">
    <property type="protein sequence ID" value="WRQ86441.1"/>
    <property type="molecule type" value="Genomic_DNA"/>
</dbReference>
<dbReference type="Gene3D" id="1.25.40.380">
    <property type="entry name" value="Protein of unknown function DUF1810"/>
    <property type="match status" value="1"/>
</dbReference>
<protein>
    <submittedName>
        <fullName evidence="1">DUF1810 domain-containing protein</fullName>
    </submittedName>
</protein>
<keyword evidence="2" id="KW-1185">Reference proteome</keyword>
<dbReference type="InterPro" id="IPR014937">
    <property type="entry name" value="DUF1810"/>
</dbReference>
<dbReference type="SUPFAM" id="SSF140736">
    <property type="entry name" value="Rv1873-like"/>
    <property type="match status" value="1"/>
</dbReference>
<accession>A0ABZ1C411</accession>
<reference evidence="1 2" key="1">
    <citation type="submission" date="2023-12" db="EMBL/GenBank/DDBJ databases">
        <title>Description of an unclassified Opitutus bacterium of Verrucomicrobiota.</title>
        <authorList>
            <person name="Zhang D.-F."/>
        </authorList>
    </citation>
    <scope>NUCLEOTIDE SEQUENCE [LARGE SCALE GENOMIC DNA]</scope>
    <source>
        <strain evidence="1 2">WL0086</strain>
    </source>
</reference>
<sequence length="156" mass="17494">MASDDNQPSSAADPFDLQRFLYAQEGPYKIALRELRAGKKTSHWMWFIFPQLAGLGTSPMAERFAIQSRDEAAAYLAHKTLGARLHACAAALLTHENKSAREIMGEPDDLKLHSSATLFAQVSPPDSPFHQLLTRYFDSEPDPRTLELLQRETTVH</sequence>
<dbReference type="InterPro" id="IPR036287">
    <property type="entry name" value="Rv1873-like_sf"/>
</dbReference>
<dbReference type="RefSeq" id="WP_221031363.1">
    <property type="nucleotide sequence ID" value="NZ_CP139781.1"/>
</dbReference>
<dbReference type="Proteomes" id="UP000738431">
    <property type="component" value="Chromosome"/>
</dbReference>
<dbReference type="Pfam" id="PF08837">
    <property type="entry name" value="DUF1810"/>
    <property type="match status" value="1"/>
</dbReference>
<name>A0ABZ1C411_9BACT</name>
<proteinExistence type="predicted"/>
<gene>
    <name evidence="1" type="ORF">K1X11_016620</name>
</gene>